<accession>A0A318D527</accession>
<feature type="active site" evidence="5">
    <location>
        <position position="244"/>
    </location>
</feature>
<dbReference type="PANTHER" id="PTHR43570">
    <property type="entry name" value="ALDEHYDE DEHYDROGENASE"/>
    <property type="match status" value="1"/>
</dbReference>
<dbReference type="InterPro" id="IPR012394">
    <property type="entry name" value="Aldehyde_DH_NAD(P)"/>
</dbReference>
<dbReference type="CDD" id="cd07133">
    <property type="entry name" value="ALDH_CALDH_CalB"/>
    <property type="match status" value="1"/>
</dbReference>
<dbReference type="RefSeq" id="WP_110199496.1">
    <property type="nucleotide sequence ID" value="NZ_QICH01000001.1"/>
</dbReference>
<evidence type="ECO:0000313" key="10">
    <source>
        <dbReference type="Proteomes" id="UP000247689"/>
    </source>
</evidence>
<dbReference type="GO" id="GO:0004029">
    <property type="term" value="F:aldehyde dehydrogenase (NAD+) activity"/>
    <property type="evidence" value="ECO:0007669"/>
    <property type="project" value="TreeGrafter"/>
</dbReference>
<evidence type="ECO:0000256" key="6">
    <source>
        <dbReference type="PROSITE-ProRule" id="PRU10007"/>
    </source>
</evidence>
<keyword evidence="2 4" id="KW-0560">Oxidoreductase</keyword>
<dbReference type="EMBL" id="QICH01000001">
    <property type="protein sequence ID" value="PXF63953.1"/>
    <property type="molecule type" value="Genomic_DNA"/>
</dbReference>
<evidence type="ECO:0000256" key="4">
    <source>
        <dbReference type="PIRNR" id="PIRNR036492"/>
    </source>
</evidence>
<keyword evidence="10" id="KW-1185">Reference proteome</keyword>
<dbReference type="InterPro" id="IPR016163">
    <property type="entry name" value="Ald_DH_C"/>
</dbReference>
<dbReference type="SUPFAM" id="SSF53720">
    <property type="entry name" value="ALDH-like"/>
    <property type="match status" value="1"/>
</dbReference>
<protein>
    <recommendedName>
        <fullName evidence="4">Aldehyde dehydrogenase</fullName>
    </recommendedName>
</protein>
<evidence type="ECO:0000259" key="8">
    <source>
        <dbReference type="Pfam" id="PF00171"/>
    </source>
</evidence>
<evidence type="ECO:0000256" key="1">
    <source>
        <dbReference type="ARBA" id="ARBA00009986"/>
    </source>
</evidence>
<proteinExistence type="inferred from homology"/>
<dbReference type="GO" id="GO:0006081">
    <property type="term" value="P:aldehyde metabolic process"/>
    <property type="evidence" value="ECO:0007669"/>
    <property type="project" value="InterPro"/>
</dbReference>
<name>A0A318D527_9GAMM</name>
<evidence type="ECO:0000256" key="7">
    <source>
        <dbReference type="RuleBase" id="RU003345"/>
    </source>
</evidence>
<dbReference type="PIRSF" id="PIRSF036492">
    <property type="entry name" value="ALDH"/>
    <property type="match status" value="1"/>
</dbReference>
<sequence>MELQNTLKSLKQHYQDDPYPSLEKRDHLLRQLKRMLLQNQDAIKKALNDDFGYRTPFETEFAEIYPALNSISFTRKSLAQWMAPSKRPVDIWFKPAKAKIMYQPLGVVGVIVPWNYPLFLALGPLIGALAAGNRVMLKMSEFTPSFSQLFAELCEQYLGSEQVVVINGGADIGEAFSKLAFDHLVFTGSTNIGKKVMAAASENLTPVTLELGGKSPVIVDKKFPLKTAVERILFGKLLNAGQTCLAPDYVFVPEAKTEEFVRLSQETARKFYPEWREKDYTALASDKQVKRYQEMLQDAKEKGAKIVPLFEHEADQLVDNKAVPTLVLNTSPDMLIRQQEIFGPLLPVVPYQEHSEAVAWINQQPRPLALYLFSHNKKVTNHYMLNTISGGVTLNDTILHVSQDELPFGGVGASGMGHYHGHEGFKTFSKAKSIYQQRRFSGVKLMYPPPSKFSKFLLGIMKR</sequence>
<dbReference type="InterPro" id="IPR029510">
    <property type="entry name" value="Ald_DH_CS_GLU"/>
</dbReference>
<keyword evidence="3" id="KW-0520">NAD</keyword>
<evidence type="ECO:0000256" key="3">
    <source>
        <dbReference type="ARBA" id="ARBA00023027"/>
    </source>
</evidence>
<dbReference type="GO" id="GO:0005737">
    <property type="term" value="C:cytoplasm"/>
    <property type="evidence" value="ECO:0007669"/>
    <property type="project" value="TreeGrafter"/>
</dbReference>
<dbReference type="InterPro" id="IPR016161">
    <property type="entry name" value="Ald_DH/histidinol_DH"/>
</dbReference>
<gene>
    <name evidence="9" type="ORF">DL796_02085</name>
</gene>
<dbReference type="PANTHER" id="PTHR43570:SF20">
    <property type="entry name" value="ALDEHYDE DEHYDROGENASE ALDX-RELATED"/>
    <property type="match status" value="1"/>
</dbReference>
<feature type="domain" description="Aldehyde dehydrogenase" evidence="8">
    <location>
        <begin position="21"/>
        <end position="434"/>
    </location>
</feature>
<organism evidence="9 10">
    <name type="scientific">Kangiella spongicola</name>
    <dbReference type="NCBI Taxonomy" id="796379"/>
    <lineage>
        <taxon>Bacteria</taxon>
        <taxon>Pseudomonadati</taxon>
        <taxon>Pseudomonadota</taxon>
        <taxon>Gammaproteobacteria</taxon>
        <taxon>Kangiellales</taxon>
        <taxon>Kangiellaceae</taxon>
        <taxon>Kangiella</taxon>
    </lineage>
</organism>
<reference evidence="9 10" key="1">
    <citation type="submission" date="2018-05" db="EMBL/GenBank/DDBJ databases">
        <title>Kangiella spongicola genome sequence.</title>
        <authorList>
            <person name="Maclea K.S."/>
            <person name="Goen A.E."/>
            <person name="Kelley C."/>
            <person name="Underriner A."/>
            <person name="Silverwood T."/>
            <person name="Trachtenberg A.M."/>
        </authorList>
    </citation>
    <scope>NUCLEOTIDE SEQUENCE [LARGE SCALE GENOMIC DNA]</scope>
    <source>
        <strain evidence="9 10">ATCC BAA-2076</strain>
    </source>
</reference>
<comment type="caution">
    <text evidence="9">The sequence shown here is derived from an EMBL/GenBank/DDBJ whole genome shotgun (WGS) entry which is preliminary data.</text>
</comment>
<dbReference type="PROSITE" id="PS00070">
    <property type="entry name" value="ALDEHYDE_DEHYDR_CYS"/>
    <property type="match status" value="1"/>
</dbReference>
<dbReference type="InterPro" id="IPR016160">
    <property type="entry name" value="Ald_DH_CS_CYS"/>
</dbReference>
<dbReference type="FunFam" id="3.40.605.10:FF:000004">
    <property type="entry name" value="Aldehyde dehydrogenase"/>
    <property type="match status" value="1"/>
</dbReference>
<dbReference type="InterPro" id="IPR015590">
    <property type="entry name" value="Aldehyde_DH_dom"/>
</dbReference>
<dbReference type="PROSITE" id="PS00687">
    <property type="entry name" value="ALDEHYDE_DEHYDR_GLU"/>
    <property type="match status" value="1"/>
</dbReference>
<dbReference type="Proteomes" id="UP000247689">
    <property type="component" value="Unassembled WGS sequence"/>
</dbReference>
<dbReference type="Gene3D" id="3.40.605.10">
    <property type="entry name" value="Aldehyde Dehydrogenase, Chain A, domain 1"/>
    <property type="match status" value="1"/>
</dbReference>
<dbReference type="OrthoDB" id="9812625at2"/>
<comment type="similarity">
    <text evidence="1 4 7">Belongs to the aldehyde dehydrogenase family.</text>
</comment>
<evidence type="ECO:0000313" key="9">
    <source>
        <dbReference type="EMBL" id="PXF63953.1"/>
    </source>
</evidence>
<dbReference type="AlphaFoldDB" id="A0A318D527"/>
<evidence type="ECO:0000256" key="5">
    <source>
        <dbReference type="PIRSR" id="PIRSR036492-1"/>
    </source>
</evidence>
<dbReference type="InterPro" id="IPR016162">
    <property type="entry name" value="Ald_DH_N"/>
</dbReference>
<dbReference type="Pfam" id="PF00171">
    <property type="entry name" value="Aldedh"/>
    <property type="match status" value="1"/>
</dbReference>
<evidence type="ECO:0000256" key="2">
    <source>
        <dbReference type="ARBA" id="ARBA00023002"/>
    </source>
</evidence>
<dbReference type="Gene3D" id="3.40.309.10">
    <property type="entry name" value="Aldehyde Dehydrogenase, Chain A, domain 2"/>
    <property type="match status" value="1"/>
</dbReference>
<feature type="active site" evidence="5 6">
    <location>
        <position position="210"/>
    </location>
</feature>